<organism evidence="1 2">
    <name type="scientific">Kineosphaera limosa NBRC 100340</name>
    <dbReference type="NCBI Taxonomy" id="1184609"/>
    <lineage>
        <taxon>Bacteria</taxon>
        <taxon>Bacillati</taxon>
        <taxon>Actinomycetota</taxon>
        <taxon>Actinomycetes</taxon>
        <taxon>Micrococcales</taxon>
        <taxon>Dermatophilaceae</taxon>
        <taxon>Kineosphaera</taxon>
    </lineage>
</organism>
<dbReference type="Gene3D" id="3.40.50.300">
    <property type="entry name" value="P-loop containing nucleotide triphosphate hydrolases"/>
    <property type="match status" value="1"/>
</dbReference>
<protein>
    <submittedName>
        <fullName evidence="1">Uncharacterized protein</fullName>
    </submittedName>
</protein>
<dbReference type="EMBL" id="BAHD01000066">
    <property type="protein sequence ID" value="GAB97364.1"/>
    <property type="molecule type" value="Genomic_DNA"/>
</dbReference>
<comment type="caution">
    <text evidence="1">The sequence shown here is derived from an EMBL/GenBank/DDBJ whole genome shotgun (WGS) entry which is preliminary data.</text>
</comment>
<dbReference type="PANTHER" id="PTHR39206">
    <property type="entry name" value="SLL8004 PROTEIN"/>
    <property type="match status" value="1"/>
</dbReference>
<dbReference type="eggNOG" id="COG4185">
    <property type="taxonomic scope" value="Bacteria"/>
</dbReference>
<accession>K6XEY4</accession>
<evidence type="ECO:0000313" key="2">
    <source>
        <dbReference type="Proteomes" id="UP000008366"/>
    </source>
</evidence>
<dbReference type="InterPro" id="IPR027417">
    <property type="entry name" value="P-loop_NTPase"/>
</dbReference>
<proteinExistence type="predicted"/>
<dbReference type="RefSeq" id="WP_006593896.1">
    <property type="nucleotide sequence ID" value="NZ_BAHD01000066.1"/>
</dbReference>
<name>K6XEY4_9MICO</name>
<dbReference type="Proteomes" id="UP000008366">
    <property type="component" value="Unassembled WGS sequence"/>
</dbReference>
<dbReference type="PANTHER" id="PTHR39206:SF1">
    <property type="entry name" value="SLL8004 PROTEIN"/>
    <property type="match status" value="1"/>
</dbReference>
<dbReference type="STRING" id="1184609.KILIM_066_00050"/>
<dbReference type="SUPFAM" id="SSF52540">
    <property type="entry name" value="P-loop containing nucleoside triphosphate hydrolases"/>
    <property type="match status" value="1"/>
</dbReference>
<dbReference type="OrthoDB" id="9791543at2"/>
<sequence length="194" mass="21272">MPILHLLAGPNGSGKSTYVRHVIAPIADLPFVKADVIAAARWPQAQLEHAYDASRAAEGERQRLLADRKSFISETVFSHRSKVDLVGQAVRLGYIVHLHVLLIPVELSVARVADRVSEGGHDVPERKIRERYDRLWSLIAQARGLADRTEILDNSSAATPFRVVATYEHGELVGTASWPTWTPAALGDAAGTRE</sequence>
<gene>
    <name evidence="1" type="ORF">KILIM_066_00050</name>
</gene>
<evidence type="ECO:0000313" key="1">
    <source>
        <dbReference type="EMBL" id="GAB97364.1"/>
    </source>
</evidence>
<dbReference type="AlphaFoldDB" id="K6XEY4"/>
<dbReference type="Pfam" id="PF13671">
    <property type="entry name" value="AAA_33"/>
    <property type="match status" value="1"/>
</dbReference>
<reference evidence="1 2" key="1">
    <citation type="submission" date="2012-08" db="EMBL/GenBank/DDBJ databases">
        <title>Whole genome shotgun sequence of Kineosphaera limosa NBRC 100340.</title>
        <authorList>
            <person name="Yoshida I."/>
            <person name="Isaki S."/>
            <person name="Hosoyama A."/>
            <person name="Tsuchikane K."/>
            <person name="Katsumata H."/>
            <person name="Ando Y."/>
            <person name="Ohji S."/>
            <person name="Hamada M."/>
            <person name="Tamura T."/>
            <person name="Yamazoe A."/>
            <person name="Yamazaki S."/>
            <person name="Fujita N."/>
        </authorList>
    </citation>
    <scope>NUCLEOTIDE SEQUENCE [LARGE SCALE GENOMIC DNA]</scope>
    <source>
        <strain evidence="1 2">NBRC 100340</strain>
    </source>
</reference>
<keyword evidence="2" id="KW-1185">Reference proteome</keyword>